<evidence type="ECO:0000313" key="4">
    <source>
        <dbReference type="Proteomes" id="UP001363622"/>
    </source>
</evidence>
<organism evidence="3 4">
    <name type="scientific">Phyllosticta citriasiana</name>
    <dbReference type="NCBI Taxonomy" id="595635"/>
    <lineage>
        <taxon>Eukaryota</taxon>
        <taxon>Fungi</taxon>
        <taxon>Dikarya</taxon>
        <taxon>Ascomycota</taxon>
        <taxon>Pezizomycotina</taxon>
        <taxon>Dothideomycetes</taxon>
        <taxon>Dothideomycetes incertae sedis</taxon>
        <taxon>Botryosphaeriales</taxon>
        <taxon>Phyllostictaceae</taxon>
        <taxon>Phyllosticta</taxon>
    </lineage>
</organism>
<dbReference type="InterPro" id="IPR007317">
    <property type="entry name" value="GET4"/>
</dbReference>
<comment type="similarity">
    <text evidence="1">Belongs to the GET4 family.</text>
</comment>
<sequence length="325" mass="36049">MSKIEKTIQRQQEKIAEGQFYEAHQQLRVIAARYIKQCNWNAAIDLLSQGAQALLQAGQGGSGGDLCIFLIEVYHKAETKPDAGSKARVLSLLRAFPPEEPTKKRFIGDMIGWSARFGEYPAGDPELHHVAGIVLAEDGEAYEAERHFVQGTRDSPEQLIKLEYEWYSEDQAHTAPLYAARAVLPYLVAGNVRAANQSFLQFTTRLSQANRSLAVQEVSTASVDLRLYPSLPLLNFLGLLLLSVTRGGSELFRLLKSHYKTNLDEVPAWKDALDQIAEMYFDIRMPSQSNPLMDMMSSMFGGGGPAKKPQSRRVEATPPPAPGLD</sequence>
<keyword evidence="4" id="KW-1185">Reference proteome</keyword>
<comment type="caution">
    <text evidence="3">The sequence shown here is derived from an EMBL/GenBank/DDBJ whole genome shotgun (WGS) entry which is preliminary data.</text>
</comment>
<dbReference type="PANTHER" id="PTHR12875">
    <property type="entry name" value="GOLGI TO ER TRAFFIC PROTEIN 4 HOMOLOG"/>
    <property type="match status" value="1"/>
</dbReference>
<evidence type="ECO:0000313" key="3">
    <source>
        <dbReference type="EMBL" id="KAK7524164.1"/>
    </source>
</evidence>
<dbReference type="Proteomes" id="UP001363622">
    <property type="component" value="Unassembled WGS sequence"/>
</dbReference>
<dbReference type="Gene3D" id="1.25.40.10">
    <property type="entry name" value="Tetratricopeptide repeat domain"/>
    <property type="match status" value="1"/>
</dbReference>
<evidence type="ECO:0000256" key="2">
    <source>
        <dbReference type="SAM" id="MobiDB-lite"/>
    </source>
</evidence>
<reference evidence="3 4" key="1">
    <citation type="submission" date="2024-04" db="EMBL/GenBank/DDBJ databases">
        <title>Phyllosticta paracitricarpa is synonymous to the EU quarantine fungus P. citricarpa based on phylogenomic analyses.</title>
        <authorList>
            <consortium name="Lawrence Berkeley National Laboratory"/>
            <person name="Van Ingen-Buijs V.A."/>
            <person name="Van Westerhoven A.C."/>
            <person name="Haridas S."/>
            <person name="Skiadas P."/>
            <person name="Martin F."/>
            <person name="Groenewald J.Z."/>
            <person name="Crous P.W."/>
            <person name="Seidl M.F."/>
        </authorList>
    </citation>
    <scope>NUCLEOTIDE SEQUENCE [LARGE SCALE GENOMIC DNA]</scope>
    <source>
        <strain evidence="3 4">CBS 123371</strain>
    </source>
</reference>
<feature type="region of interest" description="Disordered" evidence="2">
    <location>
        <begin position="298"/>
        <end position="325"/>
    </location>
</feature>
<dbReference type="InterPro" id="IPR011990">
    <property type="entry name" value="TPR-like_helical_dom_sf"/>
</dbReference>
<evidence type="ECO:0000256" key="1">
    <source>
        <dbReference type="ARBA" id="ARBA00005351"/>
    </source>
</evidence>
<dbReference type="Pfam" id="PF04190">
    <property type="entry name" value="GET4"/>
    <property type="match status" value="1"/>
</dbReference>
<accession>A0ABR1KZ85</accession>
<name>A0ABR1KZ85_9PEZI</name>
<evidence type="ECO:0008006" key="5">
    <source>
        <dbReference type="Google" id="ProtNLM"/>
    </source>
</evidence>
<gene>
    <name evidence="3" type="ORF">IWZ03DRAFT_302765</name>
</gene>
<proteinExistence type="inferred from homology"/>
<dbReference type="EMBL" id="JBBPHU010000001">
    <property type="protein sequence ID" value="KAK7524164.1"/>
    <property type="molecule type" value="Genomic_DNA"/>
</dbReference>
<dbReference type="PANTHER" id="PTHR12875:SF0">
    <property type="entry name" value="GOLGI TO ER TRAFFIC PROTEIN 4 HOMOLOG"/>
    <property type="match status" value="1"/>
</dbReference>
<protein>
    <recommendedName>
        <fullName evidence="5">DUF410-domain-containing protein</fullName>
    </recommendedName>
</protein>